<name>A0A5K7ZCM8_9BACT</name>
<dbReference type="AlphaFoldDB" id="A0A5K7ZCM8"/>
<dbReference type="InterPro" id="IPR005537">
    <property type="entry name" value="RAMP_III_fam"/>
</dbReference>
<dbReference type="PANTHER" id="PTHR39965:SF1">
    <property type="entry name" value="CRISPR SYSTEM CMR SUBUNIT CMR6"/>
    <property type="match status" value="1"/>
</dbReference>
<dbReference type="Pfam" id="PF03787">
    <property type="entry name" value="RAMPs"/>
    <property type="match status" value="1"/>
</dbReference>
<dbReference type="InterPro" id="IPR010172">
    <property type="entry name" value="CRISPR-assoc_prot_TM1791"/>
</dbReference>
<organism evidence="3 4">
    <name type="scientific">Desulfosarcina ovata subsp. sediminis</name>
    <dbReference type="NCBI Taxonomy" id="885957"/>
    <lineage>
        <taxon>Bacteria</taxon>
        <taxon>Pseudomonadati</taxon>
        <taxon>Thermodesulfobacteriota</taxon>
        <taxon>Desulfobacteria</taxon>
        <taxon>Desulfobacterales</taxon>
        <taxon>Desulfosarcinaceae</taxon>
        <taxon>Desulfosarcina</taxon>
    </lineage>
</organism>
<evidence type="ECO:0000256" key="1">
    <source>
        <dbReference type="ARBA" id="ARBA00023118"/>
    </source>
</evidence>
<proteinExistence type="predicted"/>
<dbReference type="EMBL" id="AP021876">
    <property type="protein sequence ID" value="BBO79928.1"/>
    <property type="molecule type" value="Genomic_DNA"/>
</dbReference>
<protein>
    <recommendedName>
        <fullName evidence="2">CRISPR type III-associated protein domain-containing protein</fullName>
    </recommendedName>
</protein>
<dbReference type="Proteomes" id="UP000425960">
    <property type="component" value="Chromosome"/>
</dbReference>
<evidence type="ECO:0000313" key="3">
    <source>
        <dbReference type="EMBL" id="BBO79928.1"/>
    </source>
</evidence>
<keyword evidence="1" id="KW-0051">Antiviral defense</keyword>
<dbReference type="PANTHER" id="PTHR39965">
    <property type="entry name" value="CRISPR SYSTEM CMR SUBUNIT CMR6"/>
    <property type="match status" value="1"/>
</dbReference>
<gene>
    <name evidence="3" type="ORF">DSCO28_04940</name>
</gene>
<dbReference type="GO" id="GO:0051607">
    <property type="term" value="P:defense response to virus"/>
    <property type="evidence" value="ECO:0007669"/>
    <property type="project" value="UniProtKB-KW"/>
</dbReference>
<dbReference type="RefSeq" id="WP_155321012.1">
    <property type="nucleotide sequence ID" value="NZ_AP021876.1"/>
</dbReference>
<accession>A0A5K7ZCM8</accession>
<reference evidence="3 4" key="1">
    <citation type="submission" date="2019-11" db="EMBL/GenBank/DDBJ databases">
        <title>Comparative genomics of hydrocarbon-degrading Desulfosarcina strains.</title>
        <authorList>
            <person name="Watanabe M."/>
            <person name="Kojima H."/>
            <person name="Fukui M."/>
        </authorList>
    </citation>
    <scope>NUCLEOTIDE SEQUENCE [LARGE SCALE GENOMIC DNA]</scope>
    <source>
        <strain evidence="3 4">28bB2T</strain>
    </source>
</reference>
<feature type="domain" description="CRISPR type III-associated protein" evidence="2">
    <location>
        <begin position="86"/>
        <end position="267"/>
    </location>
</feature>
<dbReference type="NCBIfam" id="TIGR01898">
    <property type="entry name" value="cas_TM1791_cmr6"/>
    <property type="match status" value="1"/>
</dbReference>
<sequence length="359" mass="40763">MVLPLYQENSFVSNYASGNMGLVFERFFNKFDAGYNKIQADRKIEWLRQFNKNIGDQKILESFANQQCLLTKALGGEYRVFDTAYHFVTGMGYSHPVENGFAWHPILGVPYLTGSTIKGMVRAWVENWEDDQSDKDRLLQWFGSTSKNPTEISYESQTGDIIFFDAIPTEPVKLVTDIMTPHMGRWYAEGDQINNIDSDAEKIPADWHDPIPIPFLVVEKASFLFSVAPRNPTVMERTNIDQVIESLGLALEWLGAGAKTASGYGQMISNDKHDLVIAGKSLEEQVRIEVDSWSDLKITENIGKNYNKIIKSKGKVWWVIAMKHLSETKADLINGWSKEPKGSLKKKAFNKLKKSHNEL</sequence>
<dbReference type="KEGG" id="dov:DSCO28_04940"/>
<evidence type="ECO:0000259" key="2">
    <source>
        <dbReference type="Pfam" id="PF03787"/>
    </source>
</evidence>
<evidence type="ECO:0000313" key="4">
    <source>
        <dbReference type="Proteomes" id="UP000425960"/>
    </source>
</evidence>